<dbReference type="Gene3D" id="3.90.550.10">
    <property type="entry name" value="Spore Coat Polysaccharide Biosynthesis Protein SpsA, Chain A"/>
    <property type="match status" value="1"/>
</dbReference>
<feature type="domain" description="MobA-like NTP transferase" evidence="8">
    <location>
        <begin position="1"/>
        <end position="131"/>
    </location>
</feature>
<keyword evidence="4" id="KW-0547">Nucleotide-binding</keyword>
<evidence type="ECO:0000256" key="6">
    <source>
        <dbReference type="ARBA" id="ARBA00023134"/>
    </source>
</evidence>
<evidence type="ECO:0000313" key="9">
    <source>
        <dbReference type="EMBL" id="QOQ88127.1"/>
    </source>
</evidence>
<evidence type="ECO:0000256" key="1">
    <source>
        <dbReference type="ARBA" id="ARBA00022490"/>
    </source>
</evidence>
<dbReference type="Pfam" id="PF12804">
    <property type="entry name" value="NTP_transf_3"/>
    <property type="match status" value="1"/>
</dbReference>
<dbReference type="OrthoDB" id="9788394at2"/>
<evidence type="ECO:0000256" key="3">
    <source>
        <dbReference type="ARBA" id="ARBA00022723"/>
    </source>
</evidence>
<dbReference type="InterPro" id="IPR025877">
    <property type="entry name" value="MobA-like_NTP_Trfase"/>
</dbReference>
<accession>A0A7M1LHR8</accession>
<evidence type="ECO:0000256" key="2">
    <source>
        <dbReference type="ARBA" id="ARBA00022679"/>
    </source>
</evidence>
<evidence type="ECO:0000256" key="7">
    <source>
        <dbReference type="ARBA" id="ARBA00023150"/>
    </source>
</evidence>
<dbReference type="PANTHER" id="PTHR19136:SF81">
    <property type="entry name" value="MOLYBDENUM COFACTOR GUANYLYLTRANSFERASE"/>
    <property type="match status" value="1"/>
</dbReference>
<evidence type="ECO:0000256" key="4">
    <source>
        <dbReference type="ARBA" id="ARBA00022741"/>
    </source>
</evidence>
<proteinExistence type="predicted"/>
<dbReference type="GO" id="GO:0006777">
    <property type="term" value="P:Mo-molybdopterin cofactor biosynthetic process"/>
    <property type="evidence" value="ECO:0007669"/>
    <property type="project" value="UniProtKB-KW"/>
</dbReference>
<name>A0A7M1LHR8_9BACT</name>
<dbReference type="SUPFAM" id="SSF53448">
    <property type="entry name" value="Nucleotide-diphospho-sugar transferases"/>
    <property type="match status" value="1"/>
</dbReference>
<dbReference type="PANTHER" id="PTHR19136">
    <property type="entry name" value="MOLYBDENUM COFACTOR GUANYLYLTRANSFERASE"/>
    <property type="match status" value="1"/>
</dbReference>
<keyword evidence="1" id="KW-0963">Cytoplasm</keyword>
<evidence type="ECO:0000259" key="8">
    <source>
        <dbReference type="Pfam" id="PF12804"/>
    </source>
</evidence>
<dbReference type="GO" id="GO:0016779">
    <property type="term" value="F:nucleotidyltransferase activity"/>
    <property type="evidence" value="ECO:0007669"/>
    <property type="project" value="UniProtKB-ARBA"/>
</dbReference>
<reference evidence="9 10" key="1">
    <citation type="submission" date="2020-10" db="EMBL/GenBank/DDBJ databases">
        <title>Campylobacter and Helicobacter PacBio genomes.</title>
        <authorList>
            <person name="Lane C."/>
        </authorList>
    </citation>
    <scope>NUCLEOTIDE SEQUENCE [LARGE SCALE GENOMIC DNA]</scope>
    <source>
        <strain evidence="9 10">2016D-0077</strain>
    </source>
</reference>
<gene>
    <name evidence="9" type="ORF">IMC76_02725</name>
</gene>
<keyword evidence="7" id="KW-0501">Molybdenum cofactor biosynthesis</keyword>
<protein>
    <submittedName>
        <fullName evidence="9">NTP transferase domain-containing protein</fullName>
    </submittedName>
</protein>
<dbReference type="InterPro" id="IPR029044">
    <property type="entry name" value="Nucleotide-diphossugar_trans"/>
</dbReference>
<dbReference type="AlphaFoldDB" id="A0A7M1LHR8"/>
<keyword evidence="5" id="KW-0460">Magnesium</keyword>
<dbReference type="Proteomes" id="UP000594749">
    <property type="component" value="Chromosome"/>
</dbReference>
<dbReference type="GO" id="GO:0046872">
    <property type="term" value="F:metal ion binding"/>
    <property type="evidence" value="ECO:0007669"/>
    <property type="project" value="UniProtKB-KW"/>
</dbReference>
<sequence>MGKDKTLLPFGGYPTLTHFCYARFSEIFKSVYVSSKEQKFVPNLPLIKDDFDSFSPMGALAVILEKFNDEFIFINPADMPFTSQNVIKTLYENLNEVKICVAKDKEFTHSLCGFYHSSLALKAKELYEKGEHKIGLLFKEANFKSIEFDEKFYNINYPNEYENLKERV</sequence>
<keyword evidence="6" id="KW-0342">GTP-binding</keyword>
<organism evidence="9 10">
    <name type="scientific">Campylobacter corcagiensis</name>
    <dbReference type="NCBI Taxonomy" id="1448857"/>
    <lineage>
        <taxon>Bacteria</taxon>
        <taxon>Pseudomonadati</taxon>
        <taxon>Campylobacterota</taxon>
        <taxon>Epsilonproteobacteria</taxon>
        <taxon>Campylobacterales</taxon>
        <taxon>Campylobacteraceae</taxon>
        <taxon>Campylobacter</taxon>
    </lineage>
</organism>
<keyword evidence="3" id="KW-0479">Metal-binding</keyword>
<dbReference type="InterPro" id="IPR013482">
    <property type="entry name" value="Molybde_CF_guanTrfase"/>
</dbReference>
<dbReference type="GO" id="GO:0005525">
    <property type="term" value="F:GTP binding"/>
    <property type="evidence" value="ECO:0007669"/>
    <property type="project" value="UniProtKB-KW"/>
</dbReference>
<dbReference type="CDD" id="cd02503">
    <property type="entry name" value="MobA"/>
    <property type="match status" value="1"/>
</dbReference>
<evidence type="ECO:0000313" key="10">
    <source>
        <dbReference type="Proteomes" id="UP000594749"/>
    </source>
</evidence>
<keyword evidence="10" id="KW-1185">Reference proteome</keyword>
<evidence type="ECO:0000256" key="5">
    <source>
        <dbReference type="ARBA" id="ARBA00022842"/>
    </source>
</evidence>
<dbReference type="EMBL" id="CP063078">
    <property type="protein sequence ID" value="QOQ88127.1"/>
    <property type="molecule type" value="Genomic_DNA"/>
</dbReference>
<keyword evidence="2 9" id="KW-0808">Transferase</keyword>